<dbReference type="Gene3D" id="3.40.630.10">
    <property type="entry name" value="Zn peptidases"/>
    <property type="match status" value="1"/>
</dbReference>
<dbReference type="Proteomes" id="UP001207654">
    <property type="component" value="Unassembled WGS sequence"/>
</dbReference>
<comment type="caution">
    <text evidence="2">The sequence shown here is derived from an EMBL/GenBank/DDBJ whole genome shotgun (WGS) entry which is preliminary data.</text>
</comment>
<protein>
    <submittedName>
        <fullName evidence="2">M28 family peptidase</fullName>
    </submittedName>
</protein>
<accession>A0ABT4AAN0</accession>
<keyword evidence="3" id="KW-1185">Reference proteome</keyword>
<name>A0ABT4AAN0_9BACT</name>
<sequence>MLGLTACSTTMLPDANLPGLATVAGQVDGTRLMSTLTDVVESHRLDTPLDCEPLKSKGLILPEHACFLSKNRTGTLLEERLKAISGLQVRRQTIDDELYAPSNIIADLPGTTHPEEIVLIAAHYDAFYEGADDNSSGVAALLELAQVLSQYRFERTLRFVGFDLEELSFVGSDRYIKAWSSNETLTSAVVLDCVAYFSKRPGSQQSMPGLPSPEAGDFLAVISNDPSSHRAAEVHALNEALKLTKLVTIIAPADGLKPTMNPLLQSDHTMFWSAGREALFMTDTAFFRNQNYHQPTDTLDTLEHPELFQQAVQLNAATLGYWAGGPL</sequence>
<evidence type="ECO:0000313" key="2">
    <source>
        <dbReference type="EMBL" id="MCY1078717.1"/>
    </source>
</evidence>
<dbReference type="PANTHER" id="PTHR12147">
    <property type="entry name" value="METALLOPEPTIDASE M28 FAMILY MEMBER"/>
    <property type="match status" value="1"/>
</dbReference>
<organism evidence="2 3">
    <name type="scientific">Archangium lansingense</name>
    <dbReference type="NCBI Taxonomy" id="2995310"/>
    <lineage>
        <taxon>Bacteria</taxon>
        <taxon>Pseudomonadati</taxon>
        <taxon>Myxococcota</taxon>
        <taxon>Myxococcia</taxon>
        <taxon>Myxococcales</taxon>
        <taxon>Cystobacterineae</taxon>
        <taxon>Archangiaceae</taxon>
        <taxon>Archangium</taxon>
    </lineage>
</organism>
<dbReference type="InterPro" id="IPR045175">
    <property type="entry name" value="M28_fam"/>
</dbReference>
<dbReference type="EMBL" id="JAPNKA010000001">
    <property type="protein sequence ID" value="MCY1078717.1"/>
    <property type="molecule type" value="Genomic_DNA"/>
</dbReference>
<dbReference type="SUPFAM" id="SSF53187">
    <property type="entry name" value="Zn-dependent exopeptidases"/>
    <property type="match status" value="1"/>
</dbReference>
<reference evidence="2 3" key="1">
    <citation type="submission" date="2022-11" db="EMBL/GenBank/DDBJ databases">
        <title>Minimal conservation of predation-associated metabolite biosynthetic gene clusters underscores biosynthetic potential of Myxococcota including descriptions for ten novel species: Archangium lansinium sp. nov., Myxococcus landrumus sp. nov., Nannocystis bai.</title>
        <authorList>
            <person name="Ahearne A."/>
            <person name="Stevens C."/>
            <person name="Phillips K."/>
        </authorList>
    </citation>
    <scope>NUCLEOTIDE SEQUENCE [LARGE SCALE GENOMIC DNA]</scope>
    <source>
        <strain evidence="2 3">MIWBW</strain>
    </source>
</reference>
<dbReference type="PANTHER" id="PTHR12147:SF26">
    <property type="entry name" value="PEPTIDASE M28 DOMAIN-CONTAINING PROTEIN"/>
    <property type="match status" value="1"/>
</dbReference>
<evidence type="ECO:0000259" key="1">
    <source>
        <dbReference type="Pfam" id="PF04389"/>
    </source>
</evidence>
<dbReference type="RefSeq" id="WP_267537482.1">
    <property type="nucleotide sequence ID" value="NZ_JAPNKA010000001.1"/>
</dbReference>
<feature type="domain" description="Peptidase M28" evidence="1">
    <location>
        <begin position="103"/>
        <end position="311"/>
    </location>
</feature>
<evidence type="ECO:0000313" key="3">
    <source>
        <dbReference type="Proteomes" id="UP001207654"/>
    </source>
</evidence>
<dbReference type="Pfam" id="PF04389">
    <property type="entry name" value="Peptidase_M28"/>
    <property type="match status" value="1"/>
</dbReference>
<proteinExistence type="predicted"/>
<gene>
    <name evidence="2" type="ORF">OV287_30055</name>
</gene>
<dbReference type="InterPro" id="IPR007484">
    <property type="entry name" value="Peptidase_M28"/>
</dbReference>